<dbReference type="Gene3D" id="3.40.50.150">
    <property type="entry name" value="Vaccinia Virus protein VP39"/>
    <property type="match status" value="1"/>
</dbReference>
<keyword evidence="8" id="KW-1185">Reference proteome</keyword>
<dbReference type="SUPFAM" id="SSF47757">
    <property type="entry name" value="Chemotaxis receptor methyltransferase CheR, N-terminal domain"/>
    <property type="match status" value="1"/>
</dbReference>
<dbReference type="EMBL" id="SJTG01000001">
    <property type="protein sequence ID" value="TCI12341.1"/>
    <property type="molecule type" value="Genomic_DNA"/>
</dbReference>
<evidence type="ECO:0000256" key="1">
    <source>
        <dbReference type="ARBA" id="ARBA00001541"/>
    </source>
</evidence>
<evidence type="ECO:0000313" key="8">
    <source>
        <dbReference type="Proteomes" id="UP000291822"/>
    </source>
</evidence>
<dbReference type="RefSeq" id="WP_131150878.1">
    <property type="nucleotide sequence ID" value="NZ_SJTG01000001.1"/>
</dbReference>
<comment type="catalytic activity">
    <reaction evidence="1">
        <text>L-glutamyl-[protein] + S-adenosyl-L-methionine = [protein]-L-glutamate 5-O-methyl ester + S-adenosyl-L-homocysteine</text>
        <dbReference type="Rhea" id="RHEA:24452"/>
        <dbReference type="Rhea" id="RHEA-COMP:10208"/>
        <dbReference type="Rhea" id="RHEA-COMP:10311"/>
        <dbReference type="ChEBI" id="CHEBI:29973"/>
        <dbReference type="ChEBI" id="CHEBI:57856"/>
        <dbReference type="ChEBI" id="CHEBI:59789"/>
        <dbReference type="ChEBI" id="CHEBI:82795"/>
        <dbReference type="EC" id="2.1.1.80"/>
    </reaction>
</comment>
<protein>
    <recommendedName>
        <fullName evidence="2">protein-glutamate O-methyltransferase</fullName>
        <ecNumber evidence="2">2.1.1.80</ecNumber>
    </recommendedName>
</protein>
<keyword evidence="4 7" id="KW-0808">Transferase</keyword>
<keyword evidence="3 7" id="KW-0489">Methyltransferase</keyword>
<dbReference type="PROSITE" id="PS50123">
    <property type="entry name" value="CHER"/>
    <property type="match status" value="1"/>
</dbReference>
<dbReference type="Pfam" id="PF03705">
    <property type="entry name" value="CheR_N"/>
    <property type="match status" value="1"/>
</dbReference>
<dbReference type="PANTHER" id="PTHR24422:SF26">
    <property type="entry name" value="CHEMOTAXIS PROTEIN METHYLTRANSFERASE"/>
    <property type="match status" value="1"/>
</dbReference>
<dbReference type="SUPFAM" id="SSF53335">
    <property type="entry name" value="S-adenosyl-L-methionine-dependent methyltransferases"/>
    <property type="match status" value="1"/>
</dbReference>
<dbReference type="InterPro" id="IPR022641">
    <property type="entry name" value="CheR_N"/>
</dbReference>
<dbReference type="SMART" id="SM00138">
    <property type="entry name" value="MeTrc"/>
    <property type="match status" value="1"/>
</dbReference>
<reference evidence="7 8" key="1">
    <citation type="submission" date="2019-02" db="EMBL/GenBank/DDBJ databases">
        <title>Dyella amyloliquefaciens sp. nov., isolated from forest soil.</title>
        <authorList>
            <person name="Gao Z.-H."/>
            <person name="Qiu L.-H."/>
        </authorList>
    </citation>
    <scope>NUCLEOTIDE SEQUENCE [LARGE SCALE GENOMIC DNA]</scope>
    <source>
        <strain evidence="7 8">KACC 12747</strain>
    </source>
</reference>
<dbReference type="InterPro" id="IPR022642">
    <property type="entry name" value="CheR_C"/>
</dbReference>
<organism evidence="7 8">
    <name type="scientific">Dyella soli</name>
    <dbReference type="NCBI Taxonomy" id="522319"/>
    <lineage>
        <taxon>Bacteria</taxon>
        <taxon>Pseudomonadati</taxon>
        <taxon>Pseudomonadota</taxon>
        <taxon>Gammaproteobacteria</taxon>
        <taxon>Lysobacterales</taxon>
        <taxon>Rhodanobacteraceae</taxon>
        <taxon>Dyella</taxon>
    </lineage>
</organism>
<keyword evidence="5" id="KW-0949">S-adenosyl-L-methionine</keyword>
<evidence type="ECO:0000256" key="3">
    <source>
        <dbReference type="ARBA" id="ARBA00022603"/>
    </source>
</evidence>
<dbReference type="PANTHER" id="PTHR24422">
    <property type="entry name" value="CHEMOTAXIS PROTEIN METHYLTRANSFERASE"/>
    <property type="match status" value="1"/>
</dbReference>
<evidence type="ECO:0000256" key="4">
    <source>
        <dbReference type="ARBA" id="ARBA00022679"/>
    </source>
</evidence>
<accession>A0A4R0YV40</accession>
<gene>
    <name evidence="7" type="ORF">EZM97_03040</name>
</gene>
<dbReference type="EC" id="2.1.1.80" evidence="2"/>
<dbReference type="InterPro" id="IPR050903">
    <property type="entry name" value="Bact_Chemotaxis_MeTrfase"/>
</dbReference>
<dbReference type="InterPro" id="IPR036804">
    <property type="entry name" value="CheR_N_sf"/>
</dbReference>
<evidence type="ECO:0000259" key="6">
    <source>
        <dbReference type="PROSITE" id="PS50123"/>
    </source>
</evidence>
<evidence type="ECO:0000256" key="2">
    <source>
        <dbReference type="ARBA" id="ARBA00012534"/>
    </source>
</evidence>
<evidence type="ECO:0000256" key="5">
    <source>
        <dbReference type="ARBA" id="ARBA00022691"/>
    </source>
</evidence>
<dbReference type="GO" id="GO:0032259">
    <property type="term" value="P:methylation"/>
    <property type="evidence" value="ECO:0007669"/>
    <property type="project" value="UniProtKB-KW"/>
</dbReference>
<name>A0A4R0YV40_9GAMM</name>
<dbReference type="Pfam" id="PF01739">
    <property type="entry name" value="CheR"/>
    <property type="match status" value="1"/>
</dbReference>
<dbReference type="Gene3D" id="1.10.155.10">
    <property type="entry name" value="Chemotaxis receptor methyltransferase CheR, N-terminal domain"/>
    <property type="match status" value="1"/>
</dbReference>
<dbReference type="PRINTS" id="PR00996">
    <property type="entry name" value="CHERMTFRASE"/>
</dbReference>
<dbReference type="InterPro" id="IPR029063">
    <property type="entry name" value="SAM-dependent_MTases_sf"/>
</dbReference>
<sequence>MDIDCEVDRSTQHALLQRVYRHTGIAMPERKWTLLQGRLRRRLQALSLESYQDYLGVLENRPDELSHFINLVTTNETSFFRTPRIWDYLWQVYLPHWHAAHPGGTLQIWSAAASTGEEAYSLAMLCEEYRERHPGFRYRILATDIATDVLQVGQRGRYGGRNVEGLRKSRPAMLEKYFCATDGEAEVLPALRSNISFREHHLHKRMEGGVRVDLALLRNVLIYFDEEGQQVVLENVRRAMVNDGVLIIGESESLGRFKTGFEFEQPLIYRNRTGHARGP</sequence>
<dbReference type="GO" id="GO:0008983">
    <property type="term" value="F:protein-glutamate O-methyltransferase activity"/>
    <property type="evidence" value="ECO:0007669"/>
    <property type="project" value="UniProtKB-EC"/>
</dbReference>
<proteinExistence type="predicted"/>
<dbReference type="AlphaFoldDB" id="A0A4R0YV40"/>
<dbReference type="Proteomes" id="UP000291822">
    <property type="component" value="Unassembled WGS sequence"/>
</dbReference>
<dbReference type="InterPro" id="IPR000780">
    <property type="entry name" value="CheR_MeTrfase"/>
</dbReference>
<feature type="domain" description="CheR-type methyltransferase" evidence="6">
    <location>
        <begin position="19"/>
        <end position="274"/>
    </location>
</feature>
<comment type="caution">
    <text evidence="7">The sequence shown here is derived from an EMBL/GenBank/DDBJ whole genome shotgun (WGS) entry which is preliminary data.</text>
</comment>
<evidence type="ECO:0000313" key="7">
    <source>
        <dbReference type="EMBL" id="TCI12341.1"/>
    </source>
</evidence>